<dbReference type="InterPro" id="IPR055411">
    <property type="entry name" value="LRR_FXL15/At3g58940/PEG3-like"/>
</dbReference>
<keyword evidence="3" id="KW-1185">Reference proteome</keyword>
<evidence type="ECO:0000259" key="1">
    <source>
        <dbReference type="PROSITE" id="PS50181"/>
    </source>
</evidence>
<dbReference type="InterPro" id="IPR001810">
    <property type="entry name" value="F-box_dom"/>
</dbReference>
<accession>A0A8T1ZTY1</accession>
<feature type="domain" description="F-box" evidence="1">
    <location>
        <begin position="2"/>
        <end position="28"/>
    </location>
</feature>
<gene>
    <name evidence="2" type="ORF">ISN45_Aa05g029840</name>
</gene>
<dbReference type="EMBL" id="JAEFBK010000010">
    <property type="protein sequence ID" value="KAG7561590.1"/>
    <property type="molecule type" value="Genomic_DNA"/>
</dbReference>
<dbReference type="Pfam" id="PF24758">
    <property type="entry name" value="LRR_At5g56370"/>
    <property type="match status" value="1"/>
</dbReference>
<dbReference type="AlphaFoldDB" id="A0A8T1ZTY1"/>
<name>A0A8T1ZTY1_9BRAS</name>
<sequence length="299" mass="34125">MEDLIRQLPNELLHEILLNLPTREFLNLHKESPINQFTFKCPDDVDIPCLTLLLDKVLTRGIQLFGINGSMYNLAGLGIVELPLSFYTCETLNLRLEYVMLNNFDACESFYLPHLEVMHLGSLWIPSDVVLEMLISCSPVLKVLSIHDFGVELLKVRSQTFRSLSLLRIFILKGEYDDDSLDDDGESRLVIDTPSLEFLHIRDYPLEYFRVASVRFSEVTDLSISGNTLDGTYAYSKLQQLPEIKNLTQMLPIYLSSCPNLKSIDLELHGYNPKMAEMITNSPVPQCLQTSILRMSKSK</sequence>
<dbReference type="PANTHER" id="PTHR31900:SF33">
    <property type="entry name" value="PROTEIN WITH RNI-LIKE_FBD-LIKE DOMAIN"/>
    <property type="match status" value="1"/>
</dbReference>
<evidence type="ECO:0000313" key="2">
    <source>
        <dbReference type="EMBL" id="KAG7561590.1"/>
    </source>
</evidence>
<dbReference type="PANTHER" id="PTHR31900">
    <property type="entry name" value="F-BOX/RNI SUPERFAMILY PROTEIN-RELATED"/>
    <property type="match status" value="1"/>
</dbReference>
<reference evidence="2 3" key="1">
    <citation type="submission" date="2020-12" db="EMBL/GenBank/DDBJ databases">
        <title>Concerted genomic and epigenomic changes stabilize Arabidopsis allopolyploids.</title>
        <authorList>
            <person name="Chen Z."/>
        </authorList>
    </citation>
    <scope>NUCLEOTIDE SEQUENCE [LARGE SCALE GENOMIC DNA]</scope>
    <source>
        <strain evidence="2">Allo738</strain>
        <tissue evidence="2">Leaf</tissue>
    </source>
</reference>
<proteinExistence type="predicted"/>
<dbReference type="PROSITE" id="PS50181">
    <property type="entry name" value="FBOX"/>
    <property type="match status" value="1"/>
</dbReference>
<comment type="caution">
    <text evidence="2">The sequence shown here is derived from an EMBL/GenBank/DDBJ whole genome shotgun (WGS) entry which is preliminary data.</text>
</comment>
<protein>
    <submittedName>
        <fullName evidence="2">F-box domain</fullName>
    </submittedName>
</protein>
<evidence type="ECO:0000313" key="3">
    <source>
        <dbReference type="Proteomes" id="UP000694240"/>
    </source>
</evidence>
<organism evidence="2 3">
    <name type="scientific">Arabidopsis thaliana x Arabidopsis arenosa</name>
    <dbReference type="NCBI Taxonomy" id="1240361"/>
    <lineage>
        <taxon>Eukaryota</taxon>
        <taxon>Viridiplantae</taxon>
        <taxon>Streptophyta</taxon>
        <taxon>Embryophyta</taxon>
        <taxon>Tracheophyta</taxon>
        <taxon>Spermatophyta</taxon>
        <taxon>Magnoliopsida</taxon>
        <taxon>eudicotyledons</taxon>
        <taxon>Gunneridae</taxon>
        <taxon>Pentapetalae</taxon>
        <taxon>rosids</taxon>
        <taxon>malvids</taxon>
        <taxon>Brassicales</taxon>
        <taxon>Brassicaceae</taxon>
        <taxon>Camelineae</taxon>
        <taxon>Arabidopsis</taxon>
    </lineage>
</organism>
<dbReference type="InterPro" id="IPR050232">
    <property type="entry name" value="FBL13/AtMIF1-like"/>
</dbReference>
<dbReference type="Proteomes" id="UP000694240">
    <property type="component" value="Chromosome 10"/>
</dbReference>